<evidence type="ECO:0000256" key="6">
    <source>
        <dbReference type="SAM" id="SignalP"/>
    </source>
</evidence>
<accession>A0AA88S6U9</accession>
<keyword evidence="8" id="KW-1185">Reference proteome</keyword>
<keyword evidence="5" id="KW-1133">Transmembrane helix</keyword>
<keyword evidence="4" id="KW-0325">Glycoprotein</keyword>
<keyword evidence="5" id="KW-0812">Transmembrane</keyword>
<name>A0AA88S6U9_CHASR</name>
<comment type="caution">
    <text evidence="7">The sequence shown here is derived from an EMBL/GenBank/DDBJ whole genome shotgun (WGS) entry which is preliminary data.</text>
</comment>
<comment type="subcellular location">
    <subcellularLocation>
        <location evidence="1">Membrane</location>
    </subcellularLocation>
</comment>
<dbReference type="EMBL" id="JAUPFM010000015">
    <property type="protein sequence ID" value="KAK2828267.1"/>
    <property type="molecule type" value="Genomic_DNA"/>
</dbReference>
<dbReference type="SUPFAM" id="SSF48726">
    <property type="entry name" value="Immunoglobulin"/>
    <property type="match status" value="1"/>
</dbReference>
<dbReference type="PANTHER" id="PTHR12080:SF48">
    <property type="entry name" value="IMMUNOGLOBULIN SUBTYPE DOMAIN-CONTAINING PROTEIN"/>
    <property type="match status" value="1"/>
</dbReference>
<feature type="chain" id="PRO_5041674571" evidence="6">
    <location>
        <begin position="20"/>
        <end position="279"/>
    </location>
</feature>
<dbReference type="GO" id="GO:0016020">
    <property type="term" value="C:membrane"/>
    <property type="evidence" value="ECO:0007669"/>
    <property type="project" value="UniProtKB-SubCell"/>
</dbReference>
<sequence>MFFFYIIITALPTAFLTKGVFECKLSQTTAAQQCTGALGKPLRFFLPTNTTEKKNLKKNKDIIFRMLNNNTVDVNKEYSNRSASFTNGTFQINMITQMDSGDYQLETYNSDGTSSQTIHFHLEVLAPVSQPTVSQMCLSPEQMSVSCSSKGDRLEFIVTLDDNVLIQTDKRRSPNVTINLYGQLTGNMMCRVQNNVSREDTVIQLTACKDSISHPSLVTVAVISTAATLLVFLVFILGIILTAYKAEDEVVYSDVRLKPTKKTKASTNQATSFRIMNTT</sequence>
<dbReference type="InterPro" id="IPR013783">
    <property type="entry name" value="Ig-like_fold"/>
</dbReference>
<dbReference type="AlphaFoldDB" id="A0AA88S6U9"/>
<reference evidence="7" key="1">
    <citation type="submission" date="2023-07" db="EMBL/GenBank/DDBJ databases">
        <title>Chromosome-level Genome Assembly of Striped Snakehead (Channa striata).</title>
        <authorList>
            <person name="Liu H."/>
        </authorList>
    </citation>
    <scope>NUCLEOTIDE SEQUENCE</scope>
    <source>
        <strain evidence="7">Gz</strain>
        <tissue evidence="7">Muscle</tissue>
    </source>
</reference>
<dbReference type="InterPro" id="IPR036179">
    <property type="entry name" value="Ig-like_dom_sf"/>
</dbReference>
<protein>
    <submittedName>
        <fullName evidence="7">Uncharacterized protein</fullName>
    </submittedName>
</protein>
<dbReference type="PANTHER" id="PTHR12080">
    <property type="entry name" value="SIGNALING LYMPHOCYTIC ACTIVATION MOLECULE"/>
    <property type="match status" value="1"/>
</dbReference>
<evidence type="ECO:0000256" key="2">
    <source>
        <dbReference type="ARBA" id="ARBA00022729"/>
    </source>
</evidence>
<evidence type="ECO:0000256" key="5">
    <source>
        <dbReference type="SAM" id="Phobius"/>
    </source>
</evidence>
<dbReference type="InterPro" id="IPR015631">
    <property type="entry name" value="CD2/SLAM_rcpt"/>
</dbReference>
<evidence type="ECO:0000256" key="4">
    <source>
        <dbReference type="ARBA" id="ARBA00023180"/>
    </source>
</evidence>
<dbReference type="Proteomes" id="UP001187415">
    <property type="component" value="Unassembled WGS sequence"/>
</dbReference>
<keyword evidence="3 5" id="KW-0472">Membrane</keyword>
<feature type="transmembrane region" description="Helical" evidence="5">
    <location>
        <begin position="217"/>
        <end position="244"/>
    </location>
</feature>
<evidence type="ECO:0000256" key="1">
    <source>
        <dbReference type="ARBA" id="ARBA00004370"/>
    </source>
</evidence>
<feature type="signal peptide" evidence="6">
    <location>
        <begin position="1"/>
        <end position="19"/>
    </location>
</feature>
<evidence type="ECO:0000313" key="8">
    <source>
        <dbReference type="Proteomes" id="UP001187415"/>
    </source>
</evidence>
<dbReference type="Gene3D" id="2.60.40.10">
    <property type="entry name" value="Immunoglobulins"/>
    <property type="match status" value="2"/>
</dbReference>
<keyword evidence="2 6" id="KW-0732">Signal</keyword>
<evidence type="ECO:0000256" key="3">
    <source>
        <dbReference type="ARBA" id="ARBA00023136"/>
    </source>
</evidence>
<organism evidence="7 8">
    <name type="scientific">Channa striata</name>
    <name type="common">Snakehead murrel</name>
    <name type="synonym">Ophicephalus striatus</name>
    <dbReference type="NCBI Taxonomy" id="64152"/>
    <lineage>
        <taxon>Eukaryota</taxon>
        <taxon>Metazoa</taxon>
        <taxon>Chordata</taxon>
        <taxon>Craniata</taxon>
        <taxon>Vertebrata</taxon>
        <taxon>Euteleostomi</taxon>
        <taxon>Actinopterygii</taxon>
        <taxon>Neopterygii</taxon>
        <taxon>Teleostei</taxon>
        <taxon>Neoteleostei</taxon>
        <taxon>Acanthomorphata</taxon>
        <taxon>Anabantaria</taxon>
        <taxon>Anabantiformes</taxon>
        <taxon>Channoidei</taxon>
        <taxon>Channidae</taxon>
        <taxon>Channa</taxon>
    </lineage>
</organism>
<proteinExistence type="predicted"/>
<gene>
    <name evidence="7" type="ORF">Q5P01_019301</name>
</gene>
<evidence type="ECO:0000313" key="7">
    <source>
        <dbReference type="EMBL" id="KAK2828267.1"/>
    </source>
</evidence>